<dbReference type="SUPFAM" id="SSF88874">
    <property type="entry name" value="Receptor-binding domain of short tail fibre protein gp12"/>
    <property type="match status" value="1"/>
</dbReference>
<evidence type="ECO:0000259" key="1">
    <source>
        <dbReference type="Pfam" id="PF07484"/>
    </source>
</evidence>
<dbReference type="Proteomes" id="UP000033009">
    <property type="component" value="Segment"/>
</dbReference>
<protein>
    <submittedName>
        <fullName evidence="2">Putative short tail fiber</fullName>
    </submittedName>
</protein>
<dbReference type="RefSeq" id="YP_009140818.1">
    <property type="nucleotide sequence ID" value="NC_027132.1"/>
</dbReference>
<dbReference type="GeneID" id="24404876"/>
<evidence type="ECO:0000313" key="3">
    <source>
        <dbReference type="Proteomes" id="UP000033009"/>
    </source>
</evidence>
<dbReference type="Gene3D" id="3.90.1340.10">
    <property type="entry name" value="Phage tail collar domain"/>
    <property type="match status" value="1"/>
</dbReference>
<dbReference type="InterPro" id="IPR011083">
    <property type="entry name" value="Phage_tail_collar_dom"/>
</dbReference>
<dbReference type="KEGG" id="vg:24404876"/>
<proteinExistence type="predicted"/>
<organism evidence="2 3">
    <name type="scientific">Synechococcus phage ACG-2014i</name>
    <dbReference type="NCBI Taxonomy" id="1493513"/>
    <lineage>
        <taxon>Viruses</taxon>
        <taxon>Duplodnaviria</taxon>
        <taxon>Heunggongvirae</taxon>
        <taxon>Uroviricota</taxon>
        <taxon>Caudoviricetes</taxon>
        <taxon>Pantevenvirales</taxon>
        <taxon>Kyanoviridae</taxon>
        <taxon>Chalconvirus</taxon>
        <taxon>Chalconvirus acg2014i</taxon>
    </lineage>
</organism>
<feature type="domain" description="Phage tail collar" evidence="1">
    <location>
        <begin position="7"/>
        <end position="65"/>
    </location>
</feature>
<gene>
    <name evidence="2" type="ORF">Syn7803US120_29</name>
</gene>
<dbReference type="Pfam" id="PF07484">
    <property type="entry name" value="Collar"/>
    <property type="match status" value="1"/>
</dbReference>
<accession>A0A0E3FH56</accession>
<dbReference type="InterPro" id="IPR037053">
    <property type="entry name" value="Phage_tail_collar_dom_sf"/>
</dbReference>
<sequence>MRAAVIGSIIPWSGPLSGIPDGWIVCDGSLPDARDYPLLVQTIQDTYNAGVSNLGGAFPAYTGQFKLPDLLSGRSLMDIEGAYFSAGGTDNAIDLDPDARGLIEPYIGSNSDLGVQQVYNDVITNVDFEIPLSQRDGYAGAISGNKIVPGEGEKVVYIGGRKLGHQHVSTHSHPGIYETLKATPKNLPGLGVIPYSNMSLKFSYASYDERQAGGGDGEVDEARFSLRGVYKEGFKFEGANQDISSLNSYSGFGSGDFGRMVGRANSENPPVNLSPQQLTHTPVANWGEFRPFPSTPVTGRPQIVADDVIQYGIGGQNIEIPQFQRNFYPDQTAAGAYSTFVSNDGNTFLDDKLQAHAHDPFVIEFDQGSLKPQTRINSVLSIPLDTELDNVSNAGALQINMNTSQPSLTCVYIIRAY</sequence>
<evidence type="ECO:0000313" key="2">
    <source>
        <dbReference type="EMBL" id="AIX26750.1"/>
    </source>
</evidence>
<reference evidence="2 3" key="1">
    <citation type="submission" date="2013-12" db="EMBL/GenBank/DDBJ databases">
        <title>Ecological redundancy of diverse viral populations within a natural community.</title>
        <authorList>
            <person name="Gregory A.C."/>
            <person name="LaButti K."/>
            <person name="Copeland A."/>
            <person name="Woyke T."/>
            <person name="Sullivan M.B."/>
        </authorList>
    </citation>
    <scope>NUCLEOTIDE SEQUENCE [LARGE SCALE GENOMIC DNA]</scope>
    <source>
        <strain evidence="2">Syn7803US120</strain>
    </source>
</reference>
<name>A0A0E3FH56_9CAUD</name>
<dbReference type="EMBL" id="KJ019082">
    <property type="protein sequence ID" value="AIX26750.1"/>
    <property type="molecule type" value="Genomic_DNA"/>
</dbReference>
<keyword evidence="3" id="KW-1185">Reference proteome</keyword>